<feature type="compositionally biased region" description="Polar residues" evidence="1">
    <location>
        <begin position="79"/>
        <end position="99"/>
    </location>
</feature>
<dbReference type="RefSeq" id="XP_049123775.1">
    <property type="nucleotide sequence ID" value="XM_049267818.1"/>
</dbReference>
<reference evidence="2 3" key="1">
    <citation type="submission" date="2022-03" db="EMBL/GenBank/DDBJ databases">
        <title>Genome data of Colletotrichum spp.</title>
        <authorList>
            <person name="Utami Y.D."/>
            <person name="Hiruma K."/>
        </authorList>
    </citation>
    <scope>NUCLEOTIDE SEQUENCE [LARGE SCALE GENOMIC DNA]</scope>
    <source>
        <strain evidence="2 3">MAFF 239500</strain>
    </source>
</reference>
<feature type="compositionally biased region" description="Polar residues" evidence="1">
    <location>
        <begin position="116"/>
        <end position="137"/>
    </location>
</feature>
<dbReference type="Proteomes" id="UP001055115">
    <property type="component" value="Unassembled WGS sequence"/>
</dbReference>
<dbReference type="EMBL" id="BQXU01000003">
    <property type="protein sequence ID" value="GKT41425.1"/>
    <property type="molecule type" value="Genomic_DNA"/>
</dbReference>
<dbReference type="AlphaFoldDB" id="A0AA37L8L4"/>
<feature type="compositionally biased region" description="Polar residues" evidence="1">
    <location>
        <begin position="50"/>
        <end position="68"/>
    </location>
</feature>
<proteinExistence type="predicted"/>
<keyword evidence="3" id="KW-1185">Reference proteome</keyword>
<gene>
    <name evidence="2" type="ORF">ColSpa_01606</name>
</gene>
<sequence>MAGATAVGSQQLSSSTTSLRPGLGSSPPQVSSHTDKYRRASVVKVPSPLKQATSSSPPAVRSVLQSVQLPPLGPLAKPPSSQSTISVNETPSRPKSSLSVPGGQFGSVFDDDDDPFTTSWPDRQTSQKGASSKQCSASGAEKVAHQVANARSVTRHGYRGPVEVGNFVCLINLHTGQPSPIAVSQTDGKGGTITRDIRSGKDLREIMPSDNGNAVWGRNGEFKGFEDSIAAAWVYGPG</sequence>
<evidence type="ECO:0000256" key="1">
    <source>
        <dbReference type="SAM" id="MobiDB-lite"/>
    </source>
</evidence>
<dbReference type="GeneID" id="73322408"/>
<feature type="compositionally biased region" description="Low complexity" evidence="1">
    <location>
        <begin position="9"/>
        <end position="19"/>
    </location>
</feature>
<organism evidence="2 3">
    <name type="scientific">Colletotrichum spaethianum</name>
    <dbReference type="NCBI Taxonomy" id="700344"/>
    <lineage>
        <taxon>Eukaryota</taxon>
        <taxon>Fungi</taxon>
        <taxon>Dikarya</taxon>
        <taxon>Ascomycota</taxon>
        <taxon>Pezizomycotina</taxon>
        <taxon>Sordariomycetes</taxon>
        <taxon>Hypocreomycetidae</taxon>
        <taxon>Glomerellales</taxon>
        <taxon>Glomerellaceae</taxon>
        <taxon>Colletotrichum</taxon>
        <taxon>Colletotrichum spaethianum species complex</taxon>
    </lineage>
</organism>
<evidence type="ECO:0000313" key="2">
    <source>
        <dbReference type="EMBL" id="GKT41425.1"/>
    </source>
</evidence>
<evidence type="ECO:0000313" key="3">
    <source>
        <dbReference type="Proteomes" id="UP001055115"/>
    </source>
</evidence>
<feature type="region of interest" description="Disordered" evidence="1">
    <location>
        <begin position="1"/>
        <end position="138"/>
    </location>
</feature>
<accession>A0AA37L8L4</accession>
<comment type="caution">
    <text evidence="2">The sequence shown here is derived from an EMBL/GenBank/DDBJ whole genome shotgun (WGS) entry which is preliminary data.</text>
</comment>
<name>A0AA37L8L4_9PEZI</name>
<protein>
    <submittedName>
        <fullName evidence="2">Uncharacterized protein</fullName>
    </submittedName>
</protein>